<dbReference type="InterPro" id="IPR001240">
    <property type="entry name" value="PRAI_dom"/>
</dbReference>
<dbReference type="HAMAP" id="MF_00135">
    <property type="entry name" value="PRAI"/>
    <property type="match status" value="1"/>
</dbReference>
<proteinExistence type="inferred from homology"/>
<dbReference type="GO" id="GO:0000162">
    <property type="term" value="P:L-tryptophan biosynthetic process"/>
    <property type="evidence" value="ECO:0007669"/>
    <property type="project" value="UniProtKB-KW"/>
</dbReference>
<sequence>MDLIKFNNVLSKVPNKSIVKICGLQTFEAAEFALQNGANFIGIICVPNRKRTINPDIAKQISNLIHNNEEYNKERCLVGVFRNQSKEDVLKIVNDYNIDIVQLHGDENWEEYQDFVKKPIIKRVIFPRDCEEVIKINQLAHSKSSRNISCIPLFDSEAGGTGELLDWESISNWAQHNSTNEIPINFILAGGLTPTNVNNAVKLNGVMGVDVSGGVETDNIKDFNKITNFIANAQL</sequence>
<dbReference type="FunFam" id="3.20.20.70:FF:000199">
    <property type="entry name" value="Phosphoribosylanthranilate isomerase"/>
    <property type="match status" value="1"/>
</dbReference>
<keyword evidence="6" id="KW-0028">Amino-acid biosynthesis</keyword>
<keyword evidence="12" id="KW-1185">Reference proteome</keyword>
<evidence type="ECO:0000256" key="1">
    <source>
        <dbReference type="ARBA" id="ARBA00001164"/>
    </source>
</evidence>
<dbReference type="Proteomes" id="UP000750334">
    <property type="component" value="Unassembled WGS sequence"/>
</dbReference>
<dbReference type="InterPro" id="IPR044643">
    <property type="entry name" value="TrpF_fam"/>
</dbReference>
<keyword evidence="9" id="KW-0413">Isomerase</keyword>
<dbReference type="CDD" id="cd00405">
    <property type="entry name" value="PRAI"/>
    <property type="match status" value="1"/>
</dbReference>
<evidence type="ECO:0000256" key="8">
    <source>
        <dbReference type="ARBA" id="ARBA00023141"/>
    </source>
</evidence>
<organism evidence="11 12">
    <name type="scientific">Maudiozyma exigua</name>
    <name type="common">Yeast</name>
    <name type="synonym">Kazachstania exigua</name>
    <dbReference type="NCBI Taxonomy" id="34358"/>
    <lineage>
        <taxon>Eukaryota</taxon>
        <taxon>Fungi</taxon>
        <taxon>Dikarya</taxon>
        <taxon>Ascomycota</taxon>
        <taxon>Saccharomycotina</taxon>
        <taxon>Saccharomycetes</taxon>
        <taxon>Saccharomycetales</taxon>
        <taxon>Saccharomycetaceae</taxon>
        <taxon>Maudiozyma</taxon>
    </lineage>
</organism>
<dbReference type="EMBL" id="PUHR01000283">
    <property type="protein sequence ID" value="KAG0655794.1"/>
    <property type="molecule type" value="Genomic_DNA"/>
</dbReference>
<protein>
    <recommendedName>
        <fullName evidence="5">N-(5'-phosphoribosyl)anthranilate isomerase</fullName>
        <ecNumber evidence="4">5.3.1.24</ecNumber>
    </recommendedName>
</protein>
<comment type="catalytic activity">
    <reaction evidence="1">
        <text>N-(5-phospho-beta-D-ribosyl)anthranilate = 1-(2-carboxyphenylamino)-1-deoxy-D-ribulose 5-phosphate</text>
        <dbReference type="Rhea" id="RHEA:21540"/>
        <dbReference type="ChEBI" id="CHEBI:18277"/>
        <dbReference type="ChEBI" id="CHEBI:58613"/>
        <dbReference type="EC" id="5.3.1.24"/>
    </reaction>
</comment>
<evidence type="ECO:0000313" key="12">
    <source>
        <dbReference type="Proteomes" id="UP000750334"/>
    </source>
</evidence>
<evidence type="ECO:0000259" key="10">
    <source>
        <dbReference type="Pfam" id="PF00697"/>
    </source>
</evidence>
<dbReference type="GO" id="GO:0004640">
    <property type="term" value="F:phosphoribosylanthranilate isomerase activity"/>
    <property type="evidence" value="ECO:0007669"/>
    <property type="project" value="UniProtKB-EC"/>
</dbReference>
<dbReference type="InterPro" id="IPR013785">
    <property type="entry name" value="Aldolase_TIM"/>
</dbReference>
<reference evidence="11 12" key="1">
    <citation type="submission" date="2020-11" db="EMBL/GenBank/DDBJ databases">
        <title>Kefir isolates.</title>
        <authorList>
            <person name="Marcisauskas S."/>
            <person name="Kim Y."/>
            <person name="Blasche S."/>
        </authorList>
    </citation>
    <scope>NUCLEOTIDE SEQUENCE [LARGE SCALE GENOMIC DNA]</scope>
    <source>
        <strain evidence="11 12">OG2</strain>
    </source>
</reference>
<evidence type="ECO:0000256" key="5">
    <source>
        <dbReference type="ARBA" id="ARBA00022272"/>
    </source>
</evidence>
<dbReference type="Gene3D" id="3.20.20.70">
    <property type="entry name" value="Aldolase class I"/>
    <property type="match status" value="1"/>
</dbReference>
<dbReference type="PANTHER" id="PTHR42894:SF1">
    <property type="entry name" value="N-(5'-PHOSPHORIBOSYL)ANTHRANILATE ISOMERASE"/>
    <property type="match status" value="1"/>
</dbReference>
<dbReference type="PANTHER" id="PTHR42894">
    <property type="entry name" value="N-(5'-PHOSPHORIBOSYL)ANTHRANILATE ISOMERASE"/>
    <property type="match status" value="1"/>
</dbReference>
<comment type="pathway">
    <text evidence="2">Amino-acid biosynthesis; L-tryptophan biosynthesis; L-tryptophan from chorismate: step 3/5.</text>
</comment>
<comment type="similarity">
    <text evidence="3">Belongs to the TrpF family.</text>
</comment>
<evidence type="ECO:0000256" key="9">
    <source>
        <dbReference type="ARBA" id="ARBA00023235"/>
    </source>
</evidence>
<dbReference type="OrthoDB" id="524799at2759"/>
<evidence type="ECO:0000256" key="6">
    <source>
        <dbReference type="ARBA" id="ARBA00022605"/>
    </source>
</evidence>
<evidence type="ECO:0000256" key="7">
    <source>
        <dbReference type="ARBA" id="ARBA00022822"/>
    </source>
</evidence>
<keyword evidence="8" id="KW-0057">Aromatic amino acid biosynthesis</keyword>
<evidence type="ECO:0000313" key="11">
    <source>
        <dbReference type="EMBL" id="KAG0655794.1"/>
    </source>
</evidence>
<feature type="domain" description="N-(5'phosphoribosyl) anthranilate isomerase (PRAI)" evidence="10">
    <location>
        <begin position="31"/>
        <end position="231"/>
    </location>
</feature>
<comment type="caution">
    <text evidence="11">The sequence shown here is derived from an EMBL/GenBank/DDBJ whole genome shotgun (WGS) entry which is preliminary data.</text>
</comment>
<evidence type="ECO:0000256" key="3">
    <source>
        <dbReference type="ARBA" id="ARBA00007571"/>
    </source>
</evidence>
<dbReference type="SUPFAM" id="SSF51366">
    <property type="entry name" value="Ribulose-phoshate binding barrel"/>
    <property type="match status" value="1"/>
</dbReference>
<name>A0A9P6VUX8_MAUEX</name>
<evidence type="ECO:0000256" key="4">
    <source>
        <dbReference type="ARBA" id="ARBA00012572"/>
    </source>
</evidence>
<dbReference type="AlphaFoldDB" id="A0A9P6VUX8"/>
<keyword evidence="7" id="KW-0822">Tryptophan biosynthesis</keyword>
<gene>
    <name evidence="11" type="primary">TRP1_2</name>
    <name evidence="11" type="ORF">C6P45_002897</name>
</gene>
<dbReference type="InterPro" id="IPR011060">
    <property type="entry name" value="RibuloseP-bd_barrel"/>
</dbReference>
<dbReference type="Pfam" id="PF00697">
    <property type="entry name" value="PRAI"/>
    <property type="match status" value="1"/>
</dbReference>
<accession>A0A9P6VUX8</accession>
<evidence type="ECO:0000256" key="2">
    <source>
        <dbReference type="ARBA" id="ARBA00004664"/>
    </source>
</evidence>
<dbReference type="EC" id="5.3.1.24" evidence="4"/>